<protein>
    <submittedName>
        <fullName evidence="6">LLM class flavin-dependent oxidoreductase</fullName>
    </submittedName>
</protein>
<proteinExistence type="predicted"/>
<keyword evidence="7" id="KW-1185">Reference proteome</keyword>
<dbReference type="InterPro" id="IPR011251">
    <property type="entry name" value="Luciferase-like_dom"/>
</dbReference>
<dbReference type="GO" id="GO:0004497">
    <property type="term" value="F:monooxygenase activity"/>
    <property type="evidence" value="ECO:0007669"/>
    <property type="project" value="UniProtKB-KW"/>
</dbReference>
<gene>
    <name evidence="6" type="ORF">GT347_26995</name>
</gene>
<dbReference type="PANTHER" id="PTHR42847:SF4">
    <property type="entry name" value="ALKANESULFONATE MONOOXYGENASE-RELATED"/>
    <property type="match status" value="1"/>
</dbReference>
<evidence type="ECO:0000256" key="1">
    <source>
        <dbReference type="ARBA" id="ARBA00022630"/>
    </source>
</evidence>
<dbReference type="SUPFAM" id="SSF51679">
    <property type="entry name" value="Bacterial luciferase-like"/>
    <property type="match status" value="1"/>
</dbReference>
<name>A0A857JBB8_9BURK</name>
<dbReference type="Pfam" id="PF00296">
    <property type="entry name" value="Bac_luciferase"/>
    <property type="match status" value="1"/>
</dbReference>
<keyword evidence="4" id="KW-0503">Monooxygenase</keyword>
<evidence type="ECO:0000259" key="5">
    <source>
        <dbReference type="Pfam" id="PF00296"/>
    </source>
</evidence>
<dbReference type="CDD" id="cd01094">
    <property type="entry name" value="Alkanesulfonate_monoxygenase"/>
    <property type="match status" value="1"/>
</dbReference>
<feature type="domain" description="Luciferase-like" evidence="5">
    <location>
        <begin position="27"/>
        <end position="353"/>
    </location>
</feature>
<evidence type="ECO:0000256" key="2">
    <source>
        <dbReference type="ARBA" id="ARBA00022643"/>
    </source>
</evidence>
<keyword evidence="3" id="KW-0560">Oxidoreductase</keyword>
<dbReference type="InterPro" id="IPR036661">
    <property type="entry name" value="Luciferase-like_sf"/>
</dbReference>
<dbReference type="GO" id="GO:0016705">
    <property type="term" value="F:oxidoreductase activity, acting on paired donors, with incorporation or reduction of molecular oxygen"/>
    <property type="evidence" value="ECO:0007669"/>
    <property type="project" value="InterPro"/>
</dbReference>
<dbReference type="Proteomes" id="UP000464787">
    <property type="component" value="Chromosome"/>
</dbReference>
<dbReference type="AlphaFoldDB" id="A0A857JBB8"/>
<accession>A0A857JBB8</accession>
<dbReference type="EMBL" id="CP047650">
    <property type="protein sequence ID" value="QHJ01315.1"/>
    <property type="molecule type" value="Genomic_DNA"/>
</dbReference>
<evidence type="ECO:0000313" key="7">
    <source>
        <dbReference type="Proteomes" id="UP000464787"/>
    </source>
</evidence>
<evidence type="ECO:0000256" key="4">
    <source>
        <dbReference type="ARBA" id="ARBA00023033"/>
    </source>
</evidence>
<sequence>MSALPVPRSPAEFPHSPLSAVLRQPMLLGLFLPLQSGGWSASTAPRGTDWSFDYNSRLTLQAEALGFDLAFGLAQWVGKGGHGGAMQYREQSIDSFMATAALCGLTSRILLISTLHVLYGPWHPLHLAKFGATLDHISKGRWGINLVTGHLAYEAPMFGMERAEHDRRYAMADEFSRIAEGFWAAEGNLDYQGEFWRTTGAYVTPKPLYGRPILVNATGSPAGMAYAARHSDIVFTPSPGGTGIDEALPALPAHNARIQAAAAEAGRSVRILINPTVVCRDTEQEAWDYYRAIVAGADDGAVDGFIARGAVSDAQGWKKDRLREHRIVGGNLVLVGSPQQIVDQFLALQATGIGGVQLSFFDFEPDLAHFGQKVLPLMKQAGLRL</sequence>
<keyword evidence="1" id="KW-0285">Flavoprotein</keyword>
<evidence type="ECO:0000256" key="3">
    <source>
        <dbReference type="ARBA" id="ARBA00023002"/>
    </source>
</evidence>
<dbReference type="PANTHER" id="PTHR42847">
    <property type="entry name" value="ALKANESULFONATE MONOOXYGENASE"/>
    <property type="match status" value="1"/>
</dbReference>
<dbReference type="RefSeq" id="WP_160555123.1">
    <property type="nucleotide sequence ID" value="NZ_CP047650.1"/>
</dbReference>
<organism evidence="6 7">
    <name type="scientific">Xylophilus rhododendri</name>
    <dbReference type="NCBI Taxonomy" id="2697032"/>
    <lineage>
        <taxon>Bacteria</taxon>
        <taxon>Pseudomonadati</taxon>
        <taxon>Pseudomonadota</taxon>
        <taxon>Betaproteobacteria</taxon>
        <taxon>Burkholderiales</taxon>
        <taxon>Xylophilus</taxon>
    </lineage>
</organism>
<evidence type="ECO:0000313" key="6">
    <source>
        <dbReference type="EMBL" id="QHJ01315.1"/>
    </source>
</evidence>
<dbReference type="KEGG" id="xyk:GT347_26995"/>
<dbReference type="InterPro" id="IPR050172">
    <property type="entry name" value="SsuD_RutA_monooxygenase"/>
</dbReference>
<keyword evidence="2" id="KW-0288">FMN</keyword>
<reference evidence="6 7" key="1">
    <citation type="submission" date="2020-01" db="EMBL/GenBank/DDBJ databases">
        <title>Genome sequencing of strain KACC 21265.</title>
        <authorList>
            <person name="Heo J."/>
            <person name="Kim S.-J."/>
            <person name="Kim J.-S."/>
            <person name="Hong S.-B."/>
            <person name="Kwon S.-W."/>
        </authorList>
    </citation>
    <scope>NUCLEOTIDE SEQUENCE [LARGE SCALE GENOMIC DNA]</scope>
    <source>
        <strain evidence="6 7">KACC 21265</strain>
    </source>
</reference>
<dbReference type="Gene3D" id="3.20.20.30">
    <property type="entry name" value="Luciferase-like domain"/>
    <property type="match status" value="1"/>
</dbReference>